<name>A0A674H9N5_TAEGU</name>
<proteinExistence type="predicted"/>
<dbReference type="AlphaFoldDB" id="A0A674H9N5"/>
<sequence>MSSELCRTQEPCEGGDTALSPHIPLFVQGHASLPWSGWHSPSERKGGAGVGGPWDSTEELFQQRKGINTFINQLPGNPTASSRYLDSIT</sequence>
<feature type="region of interest" description="Disordered" evidence="1">
    <location>
        <begin position="37"/>
        <end position="56"/>
    </location>
</feature>
<dbReference type="InParanoid" id="A0A674H9N5"/>
<reference evidence="2 3" key="1">
    <citation type="journal article" date="2010" name="Nature">
        <title>The genome of a songbird.</title>
        <authorList>
            <person name="Warren W.C."/>
            <person name="Clayton D.F."/>
            <person name="Ellegren H."/>
            <person name="Arnold A.P."/>
            <person name="Hillier L.W."/>
            <person name="Kunstner A."/>
            <person name="Searle S."/>
            <person name="White S."/>
            <person name="Vilella A.J."/>
            <person name="Fairley S."/>
            <person name="Heger A."/>
            <person name="Kong L."/>
            <person name="Ponting C.P."/>
            <person name="Jarvis E.D."/>
            <person name="Mello C.V."/>
            <person name="Minx P."/>
            <person name="Lovell P."/>
            <person name="Velho T.A."/>
            <person name="Ferris M."/>
            <person name="Balakrishnan C.N."/>
            <person name="Sinha S."/>
            <person name="Blatti C."/>
            <person name="London S.E."/>
            <person name="Li Y."/>
            <person name="Lin Y.C."/>
            <person name="George J."/>
            <person name="Sweedler J."/>
            <person name="Southey B."/>
            <person name="Gunaratne P."/>
            <person name="Watson M."/>
            <person name="Nam K."/>
            <person name="Backstrom N."/>
            <person name="Smeds L."/>
            <person name="Nabholz B."/>
            <person name="Itoh Y."/>
            <person name="Whitney O."/>
            <person name="Pfenning A.R."/>
            <person name="Howard J."/>
            <person name="Volker M."/>
            <person name="Skinner B.M."/>
            <person name="Griffin D.K."/>
            <person name="Ye L."/>
            <person name="McLaren W.M."/>
            <person name="Flicek P."/>
            <person name="Quesada V."/>
            <person name="Velasco G."/>
            <person name="Lopez-Otin C."/>
            <person name="Puente X.S."/>
            <person name="Olender T."/>
            <person name="Lancet D."/>
            <person name="Smit A.F."/>
            <person name="Hubley R."/>
            <person name="Konkel M.K."/>
            <person name="Walker J.A."/>
            <person name="Batzer M.A."/>
            <person name="Gu W."/>
            <person name="Pollock D.D."/>
            <person name="Chen L."/>
            <person name="Cheng Z."/>
            <person name="Eichler E.E."/>
            <person name="Stapley J."/>
            <person name="Slate J."/>
            <person name="Ekblom R."/>
            <person name="Birkhead T."/>
            <person name="Burke T."/>
            <person name="Burt D."/>
            <person name="Scharff C."/>
            <person name="Adam I."/>
            <person name="Richard H."/>
            <person name="Sultan M."/>
            <person name="Soldatov A."/>
            <person name="Lehrach H."/>
            <person name="Edwards S.V."/>
            <person name="Yang S.P."/>
            <person name="Li X."/>
            <person name="Graves T."/>
            <person name="Fulton L."/>
            <person name="Nelson J."/>
            <person name="Chinwalla A."/>
            <person name="Hou S."/>
            <person name="Mardis E.R."/>
            <person name="Wilson R.K."/>
        </authorList>
    </citation>
    <scope>NUCLEOTIDE SEQUENCE [LARGE SCALE GENOMIC DNA]</scope>
</reference>
<organism evidence="2 3">
    <name type="scientific">Taeniopygia guttata</name>
    <name type="common">Zebra finch</name>
    <name type="synonym">Poephila guttata</name>
    <dbReference type="NCBI Taxonomy" id="59729"/>
    <lineage>
        <taxon>Eukaryota</taxon>
        <taxon>Metazoa</taxon>
        <taxon>Chordata</taxon>
        <taxon>Craniata</taxon>
        <taxon>Vertebrata</taxon>
        <taxon>Euteleostomi</taxon>
        <taxon>Archelosauria</taxon>
        <taxon>Archosauria</taxon>
        <taxon>Dinosauria</taxon>
        <taxon>Saurischia</taxon>
        <taxon>Theropoda</taxon>
        <taxon>Coelurosauria</taxon>
        <taxon>Aves</taxon>
        <taxon>Neognathae</taxon>
        <taxon>Neoaves</taxon>
        <taxon>Telluraves</taxon>
        <taxon>Australaves</taxon>
        <taxon>Passeriformes</taxon>
        <taxon>Passeroidea</taxon>
        <taxon>Estrildidae</taxon>
        <taxon>Estrildinae</taxon>
        <taxon>Taeniopygia</taxon>
    </lineage>
</organism>
<feature type="region of interest" description="Disordered" evidence="1">
    <location>
        <begin position="70"/>
        <end position="89"/>
    </location>
</feature>
<dbReference type="Ensembl" id="ENSTGUT00000045527.1">
    <property type="protein sequence ID" value="ENSTGUP00000031602.1"/>
    <property type="gene ID" value="ENSTGUG00000023392.1"/>
</dbReference>
<dbReference type="Proteomes" id="UP000007754">
    <property type="component" value="Chromosome 26"/>
</dbReference>
<evidence type="ECO:0000313" key="3">
    <source>
        <dbReference type="Proteomes" id="UP000007754"/>
    </source>
</evidence>
<protein>
    <submittedName>
        <fullName evidence="2">Uncharacterized protein</fullName>
    </submittedName>
</protein>
<reference evidence="2" key="2">
    <citation type="submission" date="2025-08" db="UniProtKB">
        <authorList>
            <consortium name="Ensembl"/>
        </authorList>
    </citation>
    <scope>IDENTIFICATION</scope>
</reference>
<keyword evidence="3" id="KW-1185">Reference proteome</keyword>
<accession>A0A674H9N5</accession>
<evidence type="ECO:0000256" key="1">
    <source>
        <dbReference type="SAM" id="MobiDB-lite"/>
    </source>
</evidence>
<reference evidence="2" key="3">
    <citation type="submission" date="2025-09" db="UniProtKB">
        <authorList>
            <consortium name="Ensembl"/>
        </authorList>
    </citation>
    <scope>IDENTIFICATION</scope>
</reference>
<evidence type="ECO:0000313" key="2">
    <source>
        <dbReference type="Ensembl" id="ENSTGUP00000031602.1"/>
    </source>
</evidence>